<dbReference type="PANTHER" id="PTHR24034">
    <property type="entry name" value="EGF-LIKE DOMAIN-CONTAINING PROTEIN"/>
    <property type="match status" value="1"/>
</dbReference>
<dbReference type="InterPro" id="IPR000742">
    <property type="entry name" value="EGF"/>
</dbReference>
<evidence type="ECO:0000256" key="5">
    <source>
        <dbReference type="ARBA" id="ARBA00022837"/>
    </source>
</evidence>
<reference evidence="9" key="2">
    <citation type="submission" date="2025-08" db="UniProtKB">
        <authorList>
            <consortium name="Ensembl"/>
        </authorList>
    </citation>
    <scope>IDENTIFICATION</scope>
</reference>
<dbReference type="GO" id="GO:0005509">
    <property type="term" value="F:calcium ion binding"/>
    <property type="evidence" value="ECO:0007669"/>
    <property type="project" value="InterPro"/>
</dbReference>
<dbReference type="GO" id="GO:0005576">
    <property type="term" value="C:extracellular region"/>
    <property type="evidence" value="ECO:0007669"/>
    <property type="project" value="UniProtKB-SubCell"/>
</dbReference>
<evidence type="ECO:0000256" key="1">
    <source>
        <dbReference type="ARBA" id="ARBA00004613"/>
    </source>
</evidence>
<reference evidence="9" key="1">
    <citation type="submission" date="2019-03" db="EMBL/GenBank/DDBJ databases">
        <title>Genome sequencing and reference-guided assembly of Black Bengal Goat (Capra hircus).</title>
        <authorList>
            <person name="Siddiki A.Z."/>
            <person name="Baten A."/>
            <person name="Billah M."/>
            <person name="Alam M.A.U."/>
            <person name="Shawrob K.S.M."/>
            <person name="Saha S."/>
            <person name="Chowdhury M."/>
            <person name="Rahman A.H."/>
            <person name="Stear M."/>
            <person name="Miah G."/>
            <person name="Das G.B."/>
            <person name="Hossain M.M."/>
            <person name="Kumkum M."/>
            <person name="Islam M.S."/>
            <person name="Mollah A.M."/>
            <person name="Ahsan A."/>
            <person name="Tusar F."/>
            <person name="Khan M.K.I."/>
        </authorList>
    </citation>
    <scope>NUCLEOTIDE SEQUENCE [LARGE SCALE GENOMIC DNA]</scope>
</reference>
<dbReference type="InterPro" id="IPR049883">
    <property type="entry name" value="NOTCH1_EGF-like"/>
</dbReference>
<evidence type="ECO:0000256" key="6">
    <source>
        <dbReference type="ARBA" id="ARBA00023157"/>
    </source>
</evidence>
<evidence type="ECO:0000256" key="7">
    <source>
        <dbReference type="ARBA" id="ARBA00023180"/>
    </source>
</evidence>
<organism evidence="9">
    <name type="scientific">Capra hircus</name>
    <name type="common">Goat</name>
    <dbReference type="NCBI Taxonomy" id="9925"/>
    <lineage>
        <taxon>Eukaryota</taxon>
        <taxon>Metazoa</taxon>
        <taxon>Chordata</taxon>
        <taxon>Craniata</taxon>
        <taxon>Vertebrata</taxon>
        <taxon>Euteleostomi</taxon>
        <taxon>Mammalia</taxon>
        <taxon>Eutheria</taxon>
        <taxon>Laurasiatheria</taxon>
        <taxon>Artiodactyla</taxon>
        <taxon>Ruminantia</taxon>
        <taxon>Pecora</taxon>
        <taxon>Bovidae</taxon>
        <taxon>Caprinae</taxon>
        <taxon>Capra</taxon>
    </lineage>
</organism>
<dbReference type="AlphaFoldDB" id="A0A8C2QVH6"/>
<keyword evidence="2" id="KW-0964">Secreted</keyword>
<proteinExistence type="predicted"/>
<accession>A0A8C2QVH6</accession>
<dbReference type="PANTHER" id="PTHR24034:SF197">
    <property type="entry name" value="FIBULIN-7-LIKE"/>
    <property type="match status" value="1"/>
</dbReference>
<keyword evidence="4" id="KW-0677">Repeat</keyword>
<dbReference type="InterPro" id="IPR055088">
    <property type="entry name" value="Fibulin_C"/>
</dbReference>
<evidence type="ECO:0000256" key="3">
    <source>
        <dbReference type="ARBA" id="ARBA00022536"/>
    </source>
</evidence>
<protein>
    <recommendedName>
        <fullName evidence="8">EGF-like domain-containing protein</fullName>
    </recommendedName>
</protein>
<dbReference type="CDD" id="cd00054">
    <property type="entry name" value="EGF_CA"/>
    <property type="match status" value="2"/>
</dbReference>
<dbReference type="Gene3D" id="2.10.25.10">
    <property type="entry name" value="Laminin"/>
    <property type="match status" value="2"/>
</dbReference>
<name>A0A8C2QVH6_CAPHI</name>
<keyword evidence="6" id="KW-1015">Disulfide bond</keyword>
<dbReference type="SUPFAM" id="SSF57196">
    <property type="entry name" value="EGF/Laminin"/>
    <property type="match status" value="1"/>
</dbReference>
<dbReference type="SMART" id="SM00179">
    <property type="entry name" value="EGF_CA"/>
    <property type="match status" value="2"/>
</dbReference>
<dbReference type="FunFam" id="2.10.25.10:FF:000240">
    <property type="entry name" value="Vitamin K-dependent protein S"/>
    <property type="match status" value="1"/>
</dbReference>
<dbReference type="InterPro" id="IPR018097">
    <property type="entry name" value="EGF_Ca-bd_CS"/>
</dbReference>
<dbReference type="PROSITE" id="PS01186">
    <property type="entry name" value="EGF_2"/>
    <property type="match status" value="1"/>
</dbReference>
<sequence length="290" mass="31748">MHACVNTPGSYRCVCPSGYRTLADGKSCEDVDECVSTQPVCPRGTVCINTGGGFQCVSPECPEGSSNVSYVKTSPFQCERNPCPMDSRPCRHMPKTISFHYLSLPSNLKTPITLFRMATASAPGRPGPNSLRFGIVGGNSRGHFVMQRSDRQTGELILVQTLEGPQTLEVDVDMSEYLDRSFQASHVSKGNRQLVKMLHEWHYEFETAGEGGAYGLCLRWWPSVCIARVRPPGTLRVNHAPVLVAWGAGSCHDSARPSVCTSLCATRLAFSPECHGRAGPPHRFFQTKEP</sequence>
<evidence type="ECO:0000256" key="2">
    <source>
        <dbReference type="ARBA" id="ARBA00022525"/>
    </source>
</evidence>
<dbReference type="InterPro" id="IPR001881">
    <property type="entry name" value="EGF-like_Ca-bd_dom"/>
</dbReference>
<dbReference type="Ensembl" id="ENSCHIT00010016674.1">
    <property type="protein sequence ID" value="ENSCHIP00010011799.1"/>
    <property type="gene ID" value="ENSCHIG00010008708.1"/>
</dbReference>
<dbReference type="Pfam" id="PF22914">
    <property type="entry name" value="Fibulin_C"/>
    <property type="match status" value="1"/>
</dbReference>
<keyword evidence="5" id="KW-0106">Calcium</keyword>
<comment type="subcellular location">
    <subcellularLocation>
        <location evidence="1">Secreted</location>
    </subcellularLocation>
</comment>
<keyword evidence="7" id="KW-0325">Glycoprotein</keyword>
<dbReference type="PROSITE" id="PS01187">
    <property type="entry name" value="EGF_CA"/>
    <property type="match status" value="1"/>
</dbReference>
<evidence type="ECO:0000259" key="8">
    <source>
        <dbReference type="PROSITE" id="PS01186"/>
    </source>
</evidence>
<feature type="domain" description="EGF-like" evidence="8">
    <location>
        <begin position="13"/>
        <end position="28"/>
    </location>
</feature>
<dbReference type="FunFam" id="2.10.25.10:FF:000568">
    <property type="entry name" value="Fibulin 7"/>
    <property type="match status" value="1"/>
</dbReference>
<evidence type="ECO:0000313" key="9">
    <source>
        <dbReference type="Ensembl" id="ENSCHIP00010011799.1"/>
    </source>
</evidence>
<keyword evidence="3" id="KW-0245">EGF-like domain</keyword>
<dbReference type="InterPro" id="IPR050751">
    <property type="entry name" value="ECM_structural_protein"/>
</dbReference>
<dbReference type="Pfam" id="PF07645">
    <property type="entry name" value="EGF_CA"/>
    <property type="match status" value="2"/>
</dbReference>
<evidence type="ECO:0000256" key="4">
    <source>
        <dbReference type="ARBA" id="ARBA00022737"/>
    </source>
</evidence>